<proteinExistence type="predicted"/>
<evidence type="ECO:0000313" key="2">
    <source>
        <dbReference type="Proteomes" id="UP000075787"/>
    </source>
</evidence>
<comment type="caution">
    <text evidence="1">The sequence shown here is derived from an EMBL/GenBank/DDBJ whole genome shotgun (WGS) entry which is preliminary data.</text>
</comment>
<accession>A0A162L675</accession>
<dbReference type="EMBL" id="LPZR01000113">
    <property type="protein sequence ID" value="KYO53482.1"/>
    <property type="molecule type" value="Genomic_DNA"/>
</dbReference>
<name>A0A162L675_9PROT</name>
<organism evidence="1 2">
    <name type="scientific">Tistrella mobilis</name>
    <dbReference type="NCBI Taxonomy" id="171437"/>
    <lineage>
        <taxon>Bacteria</taxon>
        <taxon>Pseudomonadati</taxon>
        <taxon>Pseudomonadota</taxon>
        <taxon>Alphaproteobacteria</taxon>
        <taxon>Geminicoccales</taxon>
        <taxon>Geminicoccaceae</taxon>
        <taxon>Tistrella</taxon>
    </lineage>
</organism>
<protein>
    <submittedName>
        <fullName evidence="1">Uncharacterized protein</fullName>
    </submittedName>
</protein>
<evidence type="ECO:0000313" key="1">
    <source>
        <dbReference type="EMBL" id="KYO53482.1"/>
    </source>
</evidence>
<sequence>MIYRQHFNMFSCFFTSWITRARYICLHLLNEIHSPIYFYDWRQNDVTADQFLETRVPLRHNYYPLQKPEPLEQALLIETAGPRVLDLP</sequence>
<reference evidence="1 2" key="1">
    <citation type="submission" date="2015-12" db="EMBL/GenBank/DDBJ databases">
        <title>Genome sequence of Tistrella mobilis MCCC 1A02139.</title>
        <authorList>
            <person name="Lu L."/>
            <person name="Lai Q."/>
            <person name="Shao Z."/>
            <person name="Qian P."/>
        </authorList>
    </citation>
    <scope>NUCLEOTIDE SEQUENCE [LARGE SCALE GENOMIC DNA]</scope>
    <source>
        <strain evidence="1 2">MCCC 1A02139</strain>
    </source>
</reference>
<dbReference type="AlphaFoldDB" id="A0A162L675"/>
<dbReference type="Proteomes" id="UP000075787">
    <property type="component" value="Unassembled WGS sequence"/>
</dbReference>
<gene>
    <name evidence="1" type="ORF">AUP44_03815</name>
</gene>